<gene>
    <name evidence="2" type="ORF">H9725_07700</name>
</gene>
<evidence type="ECO:0000313" key="2">
    <source>
        <dbReference type="EMBL" id="HIZ58445.1"/>
    </source>
</evidence>
<evidence type="ECO:0000256" key="1">
    <source>
        <dbReference type="ARBA" id="ARBA00006479"/>
    </source>
</evidence>
<comment type="similarity">
    <text evidence="1">Belongs to the ROK (NagC/XylR) family.</text>
</comment>
<sequence length="309" mass="32708">MRQYLVLDIGGTFIKYALMGEDGSFLESGKLPSPMDSLDSLLAAVASVGEKFRGRYEKAAVSMPGRIDTRTGMAHTGGAFPFIRETPAGQLFAGRLGCPVTVANDGKCAANAEAWTGALADTADGAVLVLGTGTGGGIVLNHRIWMGHTFAAGELSFLPVRFEGLCRAFMEDVRSDGSEWMWAQCASATGLLQLYARRKGIPMEGLDGLKFFAAYDAGEPEAAEALAVFGEMTAAGIYAIQSVLDLERYAIGGGISARPEVTDIIRAKLDDIYGAIAFTAFGKPEIVRCQYGNDANLIGALRFALHGVD</sequence>
<protein>
    <submittedName>
        <fullName evidence="2">ROK family protein</fullName>
    </submittedName>
</protein>
<accession>A0A9D2FG99</accession>
<dbReference type="Gene3D" id="3.30.420.40">
    <property type="match status" value="2"/>
</dbReference>
<organism evidence="2 3">
    <name type="scientific">Candidatus Faecalibacterium gallistercoris</name>
    <dbReference type="NCBI Taxonomy" id="2838579"/>
    <lineage>
        <taxon>Bacteria</taxon>
        <taxon>Bacillati</taxon>
        <taxon>Bacillota</taxon>
        <taxon>Clostridia</taxon>
        <taxon>Eubacteriales</taxon>
        <taxon>Oscillospiraceae</taxon>
        <taxon>Faecalibacterium</taxon>
    </lineage>
</organism>
<proteinExistence type="inferred from homology"/>
<dbReference type="Proteomes" id="UP000824065">
    <property type="component" value="Unassembled WGS sequence"/>
</dbReference>
<evidence type="ECO:0000313" key="3">
    <source>
        <dbReference type="Proteomes" id="UP000824065"/>
    </source>
</evidence>
<name>A0A9D2FG99_9FIRM</name>
<dbReference type="InterPro" id="IPR000600">
    <property type="entry name" value="ROK"/>
</dbReference>
<dbReference type="EMBL" id="DXBJ01000054">
    <property type="protein sequence ID" value="HIZ58445.1"/>
    <property type="molecule type" value="Genomic_DNA"/>
</dbReference>
<reference evidence="2" key="2">
    <citation type="submission" date="2021-04" db="EMBL/GenBank/DDBJ databases">
        <authorList>
            <person name="Gilroy R."/>
        </authorList>
    </citation>
    <scope>NUCLEOTIDE SEQUENCE</scope>
    <source>
        <strain evidence="2">ChiBcec16-3735</strain>
    </source>
</reference>
<dbReference type="InterPro" id="IPR043129">
    <property type="entry name" value="ATPase_NBD"/>
</dbReference>
<dbReference type="SUPFAM" id="SSF53067">
    <property type="entry name" value="Actin-like ATPase domain"/>
    <property type="match status" value="1"/>
</dbReference>
<dbReference type="PANTHER" id="PTHR18964:SF170">
    <property type="entry name" value="SUGAR KINASE"/>
    <property type="match status" value="1"/>
</dbReference>
<dbReference type="AlphaFoldDB" id="A0A9D2FG99"/>
<dbReference type="PANTHER" id="PTHR18964">
    <property type="entry name" value="ROK (REPRESSOR, ORF, KINASE) FAMILY"/>
    <property type="match status" value="1"/>
</dbReference>
<dbReference type="CDD" id="cd24152">
    <property type="entry name" value="ASKHA_NBD_ROK-like"/>
    <property type="match status" value="1"/>
</dbReference>
<dbReference type="Pfam" id="PF00480">
    <property type="entry name" value="ROK"/>
    <property type="match status" value="1"/>
</dbReference>
<reference evidence="2" key="1">
    <citation type="journal article" date="2021" name="PeerJ">
        <title>Extensive microbial diversity within the chicken gut microbiome revealed by metagenomics and culture.</title>
        <authorList>
            <person name="Gilroy R."/>
            <person name="Ravi A."/>
            <person name="Getino M."/>
            <person name="Pursley I."/>
            <person name="Horton D.L."/>
            <person name="Alikhan N.F."/>
            <person name="Baker D."/>
            <person name="Gharbi K."/>
            <person name="Hall N."/>
            <person name="Watson M."/>
            <person name="Adriaenssens E.M."/>
            <person name="Foster-Nyarko E."/>
            <person name="Jarju S."/>
            <person name="Secka A."/>
            <person name="Antonio M."/>
            <person name="Oren A."/>
            <person name="Chaudhuri R.R."/>
            <person name="La Ragione R."/>
            <person name="Hildebrand F."/>
            <person name="Pallen M.J."/>
        </authorList>
    </citation>
    <scope>NUCLEOTIDE SEQUENCE</scope>
    <source>
        <strain evidence="2">ChiBcec16-3735</strain>
    </source>
</reference>
<comment type="caution">
    <text evidence="2">The sequence shown here is derived from an EMBL/GenBank/DDBJ whole genome shotgun (WGS) entry which is preliminary data.</text>
</comment>